<feature type="region of interest" description="Disordered" evidence="1">
    <location>
        <begin position="549"/>
        <end position="575"/>
    </location>
</feature>
<feature type="region of interest" description="Disordered" evidence="1">
    <location>
        <begin position="69"/>
        <end position="112"/>
    </location>
</feature>
<feature type="compositionally biased region" description="Pro residues" evidence="1">
    <location>
        <begin position="562"/>
        <end position="573"/>
    </location>
</feature>
<protein>
    <recommendedName>
        <fullName evidence="4">Tetratricopeptide repeat protein</fullName>
    </recommendedName>
</protein>
<name>A0A5C6FWC4_9PLAN</name>
<evidence type="ECO:0000313" key="2">
    <source>
        <dbReference type="EMBL" id="TWU65955.1"/>
    </source>
</evidence>
<accession>A0A5C6FWC4</accession>
<gene>
    <name evidence="2" type="ORF">V7x_15110</name>
</gene>
<comment type="caution">
    <text evidence="2">The sequence shown here is derived from an EMBL/GenBank/DDBJ whole genome shotgun (WGS) entry which is preliminary data.</text>
</comment>
<evidence type="ECO:0008006" key="4">
    <source>
        <dbReference type="Google" id="ProtNLM"/>
    </source>
</evidence>
<evidence type="ECO:0000313" key="3">
    <source>
        <dbReference type="Proteomes" id="UP000316476"/>
    </source>
</evidence>
<feature type="compositionally biased region" description="Polar residues" evidence="1">
    <location>
        <begin position="1"/>
        <end position="14"/>
    </location>
</feature>
<dbReference type="Proteomes" id="UP000316476">
    <property type="component" value="Unassembled WGS sequence"/>
</dbReference>
<organism evidence="2 3">
    <name type="scientific">Crateriforma conspicua</name>
    <dbReference type="NCBI Taxonomy" id="2527996"/>
    <lineage>
        <taxon>Bacteria</taxon>
        <taxon>Pseudomonadati</taxon>
        <taxon>Planctomycetota</taxon>
        <taxon>Planctomycetia</taxon>
        <taxon>Planctomycetales</taxon>
        <taxon>Planctomycetaceae</taxon>
        <taxon>Crateriforma</taxon>
    </lineage>
</organism>
<dbReference type="AlphaFoldDB" id="A0A5C6FWC4"/>
<sequence length="586" mass="61411">MTYRNRSNRPTAQNAADRPSAVRRSCRRLRWCLMSAVIVPSTLTAAETPQANPFVQQIAAPEQSVPSAAGSLQGWRCTPRPAKRVDTTDASGTLTDVPADGPEGRGVQSSTAVPTPIPMDLLFQTQSSTNSLNPAKPSAPMKAARLPAAQTNASGAVPPAPPSLSESVPNARMQPTDAIASGAQQLGTFASNASGKRTVSGSGATSGRMVVAAVQDPDVSETLPATLPRPWLASGTSISLDRDASTALADATADYGVGAWASAEDNAWLAIRKAAQSLDCQTSSSRDVQQLNQAIDAIREAKDFVGPYAADDPVVLRRLIRSHRTSVAAPWLDASQAAVPSCRQLADVYLNHARRMLGDLASRHLVAARSLDLLAAVTLSRKDETTLAGPVALCLRRAALQGQPQNASLALNLGRQLIDVGLYREAHWALQQSYQHQPSAESAELIARLMHQAGEVDAAGRWMIAARQSLQNAGAVATGSPVPEVVHVSPAEFASLSARPPVVPGTPAMIGNLTATPSQATTMNPRVAMRPSAVVQPYAVSGNVNVSANRQAKPGEPVAPGVTPPAPTAPEPGPAKRMFNAIGKWW</sequence>
<dbReference type="EMBL" id="SJPZ01000001">
    <property type="protein sequence ID" value="TWU65955.1"/>
    <property type="molecule type" value="Genomic_DNA"/>
</dbReference>
<feature type="region of interest" description="Disordered" evidence="1">
    <location>
        <begin position="147"/>
        <end position="169"/>
    </location>
</feature>
<proteinExistence type="predicted"/>
<reference evidence="2 3" key="1">
    <citation type="submission" date="2019-02" db="EMBL/GenBank/DDBJ databases">
        <title>Deep-cultivation of Planctomycetes and their phenomic and genomic characterization uncovers novel biology.</title>
        <authorList>
            <person name="Wiegand S."/>
            <person name="Jogler M."/>
            <person name="Boedeker C."/>
            <person name="Pinto D."/>
            <person name="Vollmers J."/>
            <person name="Rivas-Marin E."/>
            <person name="Kohn T."/>
            <person name="Peeters S.H."/>
            <person name="Heuer A."/>
            <person name="Rast P."/>
            <person name="Oberbeckmann S."/>
            <person name="Bunk B."/>
            <person name="Jeske O."/>
            <person name="Meyerdierks A."/>
            <person name="Storesund J.E."/>
            <person name="Kallscheuer N."/>
            <person name="Luecker S."/>
            <person name="Lage O.M."/>
            <person name="Pohl T."/>
            <person name="Merkel B.J."/>
            <person name="Hornburger P."/>
            <person name="Mueller R.-W."/>
            <person name="Bruemmer F."/>
            <person name="Labrenz M."/>
            <person name="Spormann A.M."/>
            <person name="Op Den Camp H."/>
            <person name="Overmann J."/>
            <person name="Amann R."/>
            <person name="Jetten M.S.M."/>
            <person name="Mascher T."/>
            <person name="Medema M.H."/>
            <person name="Devos D.P."/>
            <person name="Kaster A.-K."/>
            <person name="Ovreas L."/>
            <person name="Rohde M."/>
            <person name="Galperin M.Y."/>
            <person name="Jogler C."/>
        </authorList>
    </citation>
    <scope>NUCLEOTIDE SEQUENCE [LARGE SCALE GENOMIC DNA]</scope>
    <source>
        <strain evidence="2 3">V7</strain>
    </source>
</reference>
<evidence type="ECO:0000256" key="1">
    <source>
        <dbReference type="SAM" id="MobiDB-lite"/>
    </source>
</evidence>
<feature type="region of interest" description="Disordered" evidence="1">
    <location>
        <begin position="1"/>
        <end position="20"/>
    </location>
</feature>